<evidence type="ECO:0000256" key="3">
    <source>
        <dbReference type="ARBA" id="ARBA00022679"/>
    </source>
</evidence>
<comment type="similarity">
    <text evidence="1">Belongs to the glycosyltransferase 2 family.</text>
</comment>
<protein>
    <submittedName>
        <fullName evidence="5">Glycosyl transferase family 2</fullName>
    </submittedName>
</protein>
<dbReference type="FunFam" id="3.90.550.10:FF:000122">
    <property type="entry name" value="Dolichol-phosphate mannosyltransferase subunit 1"/>
    <property type="match status" value="1"/>
</dbReference>
<organism evidence="5 6">
    <name type="scientific">Desulfosudis oleivorans (strain DSM 6200 / JCM 39069 / Hxd3)</name>
    <name type="common">Desulfococcus oleovorans</name>
    <dbReference type="NCBI Taxonomy" id="96561"/>
    <lineage>
        <taxon>Bacteria</taxon>
        <taxon>Pseudomonadati</taxon>
        <taxon>Thermodesulfobacteriota</taxon>
        <taxon>Desulfobacteria</taxon>
        <taxon>Desulfobacterales</taxon>
        <taxon>Desulfosudaceae</taxon>
        <taxon>Desulfosudis</taxon>
    </lineage>
</organism>
<dbReference type="InterPro" id="IPR001173">
    <property type="entry name" value="Glyco_trans_2-like"/>
</dbReference>
<dbReference type="STRING" id="96561.Dole_2467"/>
<dbReference type="InterPro" id="IPR029044">
    <property type="entry name" value="Nucleotide-diphossugar_trans"/>
</dbReference>
<dbReference type="GO" id="GO:0016020">
    <property type="term" value="C:membrane"/>
    <property type="evidence" value="ECO:0007669"/>
    <property type="project" value="GOC"/>
</dbReference>
<dbReference type="PANTHER" id="PTHR43398:SF1">
    <property type="entry name" value="DOLICHOL-PHOSPHATE MANNOSYLTRANSFERASE SUBUNIT 1"/>
    <property type="match status" value="1"/>
</dbReference>
<evidence type="ECO:0000256" key="2">
    <source>
        <dbReference type="ARBA" id="ARBA00022676"/>
    </source>
</evidence>
<dbReference type="GO" id="GO:0004582">
    <property type="term" value="F:dolichyl-phosphate beta-D-mannosyltransferase activity"/>
    <property type="evidence" value="ECO:0007669"/>
    <property type="project" value="InterPro"/>
</dbReference>
<evidence type="ECO:0000313" key="5">
    <source>
        <dbReference type="EMBL" id="ABW68271.1"/>
    </source>
</evidence>
<feature type="domain" description="Glycosyltransferase 2-like" evidence="4">
    <location>
        <begin position="23"/>
        <end position="181"/>
    </location>
</feature>
<dbReference type="GO" id="GO:0009247">
    <property type="term" value="P:glycolipid biosynthetic process"/>
    <property type="evidence" value="ECO:0007669"/>
    <property type="project" value="TreeGrafter"/>
</dbReference>
<dbReference type="RefSeq" id="WP_012175883.1">
    <property type="nucleotide sequence ID" value="NC_009943.1"/>
</dbReference>
<gene>
    <name evidence="5" type="ordered locus">Dole_2467</name>
</gene>
<dbReference type="eggNOG" id="COG0463">
    <property type="taxonomic scope" value="Bacteria"/>
</dbReference>
<dbReference type="EMBL" id="CP000859">
    <property type="protein sequence ID" value="ABW68271.1"/>
    <property type="molecule type" value="Genomic_DNA"/>
</dbReference>
<dbReference type="SUPFAM" id="SSF53448">
    <property type="entry name" value="Nucleotide-diphospho-sugar transferases"/>
    <property type="match status" value="1"/>
</dbReference>
<evidence type="ECO:0000259" key="4">
    <source>
        <dbReference type="Pfam" id="PF00535"/>
    </source>
</evidence>
<accession>A8ZW37</accession>
<reference evidence="5 6" key="1">
    <citation type="submission" date="2007-10" db="EMBL/GenBank/DDBJ databases">
        <title>Complete sequence of Desulfococcus oleovorans Hxd3.</title>
        <authorList>
            <consortium name="US DOE Joint Genome Institute"/>
            <person name="Copeland A."/>
            <person name="Lucas S."/>
            <person name="Lapidus A."/>
            <person name="Barry K."/>
            <person name="Glavina del Rio T."/>
            <person name="Dalin E."/>
            <person name="Tice H."/>
            <person name="Pitluck S."/>
            <person name="Kiss H."/>
            <person name="Brettin T."/>
            <person name="Bruce D."/>
            <person name="Detter J.C."/>
            <person name="Han C."/>
            <person name="Schmutz J."/>
            <person name="Larimer F."/>
            <person name="Land M."/>
            <person name="Hauser L."/>
            <person name="Kyrpides N."/>
            <person name="Kim E."/>
            <person name="Wawrik B."/>
            <person name="Richardson P."/>
        </authorList>
    </citation>
    <scope>NUCLEOTIDE SEQUENCE [LARGE SCALE GENOMIC DNA]</scope>
    <source>
        <strain evidence="6">DSM 6200 / JCM 39069 / Hxd3</strain>
    </source>
</reference>
<keyword evidence="3 5" id="KW-0808">Transferase</keyword>
<dbReference type="AlphaFoldDB" id="A8ZW37"/>
<evidence type="ECO:0000313" key="6">
    <source>
        <dbReference type="Proteomes" id="UP000008561"/>
    </source>
</evidence>
<dbReference type="Pfam" id="PF00535">
    <property type="entry name" value="Glycos_transf_2"/>
    <property type="match status" value="1"/>
</dbReference>
<dbReference type="PANTHER" id="PTHR43398">
    <property type="entry name" value="DOLICHOL-PHOSPHATE MANNOSYLTRANSFERASE SUBUNIT 1"/>
    <property type="match status" value="1"/>
</dbReference>
<dbReference type="HOGENOM" id="CLU_033536_13_0_7"/>
<proteinExistence type="inferred from homology"/>
<name>A8ZW37_DESOH</name>
<evidence type="ECO:0000256" key="1">
    <source>
        <dbReference type="ARBA" id="ARBA00006739"/>
    </source>
</evidence>
<dbReference type="CAZy" id="GT2">
    <property type="family name" value="Glycosyltransferase Family 2"/>
</dbReference>
<dbReference type="CDD" id="cd06442">
    <property type="entry name" value="DPM1_like"/>
    <property type="match status" value="1"/>
</dbReference>
<sequence length="251" mass="27643">MAGGAGFRKGLSMNGDGYGNLLIFIPTYNEAGNIGEMAARLGALNLHPDILFIDDASPDCTGRILDKLAAANSAIRVIHRPCKKGIGSAHLEAIAFAYKQGYSLLVTMDADFTHPPEAVPVLLLAAREADVVVGSRFVETGGFEGWSRWREGLSRFGHWATQRLLNLPHDATGAFRVYRLNHIDQGLFSPIQAFGYAFFFESLFVLAKKGVKIVDVPVVVQPRRYGTSKMGRRHLAESLWTLARLWITTRL</sequence>
<dbReference type="KEGG" id="dol:Dole_2467"/>
<dbReference type="InterPro" id="IPR039528">
    <property type="entry name" value="DPM1-like"/>
</dbReference>
<keyword evidence="6" id="KW-1185">Reference proteome</keyword>
<dbReference type="Gene3D" id="3.90.550.10">
    <property type="entry name" value="Spore Coat Polysaccharide Biosynthesis Protein SpsA, Chain A"/>
    <property type="match status" value="1"/>
</dbReference>
<dbReference type="Proteomes" id="UP000008561">
    <property type="component" value="Chromosome"/>
</dbReference>
<keyword evidence="2" id="KW-0328">Glycosyltransferase</keyword>